<comment type="caution">
    <text evidence="1">The sequence shown here is derived from an EMBL/GenBank/DDBJ whole genome shotgun (WGS) entry which is preliminary data.</text>
</comment>
<protein>
    <submittedName>
        <fullName evidence="1">Uncharacterized protein</fullName>
    </submittedName>
</protein>
<name>M7N4D7_9BACT</name>
<gene>
    <name evidence="1" type="ORF">ADICEAN_02793</name>
</gene>
<dbReference type="RefSeq" id="WP_009196181.1">
    <property type="nucleotide sequence ID" value="NZ_AODQ01000074.1"/>
</dbReference>
<evidence type="ECO:0000313" key="1">
    <source>
        <dbReference type="EMBL" id="EMR02086.1"/>
    </source>
</evidence>
<dbReference type="OrthoDB" id="988286at2"/>
<keyword evidence="2" id="KW-1185">Reference proteome</keyword>
<evidence type="ECO:0000313" key="2">
    <source>
        <dbReference type="Proteomes" id="UP000011910"/>
    </source>
</evidence>
<reference evidence="1 2" key="1">
    <citation type="journal article" date="2013" name="Genome Announc.">
        <title>Draft Genome Sequence of Cesiribacter andamanensis Strain AMV16T, Isolated from a Soil Sample from a Mud Volcano in the Andaman Islands, India.</title>
        <authorList>
            <person name="Shivaji S."/>
            <person name="Ara S."/>
            <person name="Begum Z."/>
            <person name="Srinivas T.N."/>
            <person name="Singh A."/>
            <person name="Kumar Pinnaka A."/>
        </authorList>
    </citation>
    <scope>NUCLEOTIDE SEQUENCE [LARGE SCALE GENOMIC DNA]</scope>
    <source>
        <strain evidence="1 2">AMV16</strain>
    </source>
</reference>
<dbReference type="EMBL" id="AODQ01000074">
    <property type="protein sequence ID" value="EMR02086.1"/>
    <property type="molecule type" value="Genomic_DNA"/>
</dbReference>
<organism evidence="1 2">
    <name type="scientific">Cesiribacter andamanensis AMV16</name>
    <dbReference type="NCBI Taxonomy" id="1279009"/>
    <lineage>
        <taxon>Bacteria</taxon>
        <taxon>Pseudomonadati</taxon>
        <taxon>Bacteroidota</taxon>
        <taxon>Cytophagia</taxon>
        <taxon>Cytophagales</taxon>
        <taxon>Cesiribacteraceae</taxon>
        <taxon>Cesiribacter</taxon>
    </lineage>
</organism>
<dbReference type="AlphaFoldDB" id="M7N4D7"/>
<accession>M7N4D7</accession>
<dbReference type="STRING" id="1279009.ADICEAN_02793"/>
<proteinExistence type="predicted"/>
<sequence>MIQEKISVETRSQSLSALSRIAQNSQQYYTLLEKPMGEDGPGYEEMEQYHAFLQNLPEGLKAHFQRKGYAATRKNVLFRRFLLERSGKCMKAFLQESLDAAEFRLWQEQDSYQQELLQRLNQLG</sequence>
<dbReference type="Proteomes" id="UP000011910">
    <property type="component" value="Unassembled WGS sequence"/>
</dbReference>